<feature type="transmembrane region" description="Helical" evidence="1">
    <location>
        <begin position="86"/>
        <end position="105"/>
    </location>
</feature>
<dbReference type="RefSeq" id="WP_350240722.1">
    <property type="nucleotide sequence ID" value="NZ_CP158296.1"/>
</dbReference>
<dbReference type="KEGG" id="dsc:ABOD76_00915"/>
<protein>
    <recommendedName>
        <fullName evidence="3">Cytochrome c oxidase assembly protein</fullName>
    </recommendedName>
</protein>
<feature type="transmembrane region" description="Helical" evidence="1">
    <location>
        <begin position="137"/>
        <end position="162"/>
    </location>
</feature>
<dbReference type="EMBL" id="CP158296">
    <property type="protein sequence ID" value="XBV83317.1"/>
    <property type="molecule type" value="Genomic_DNA"/>
</dbReference>
<evidence type="ECO:0000313" key="2">
    <source>
        <dbReference type="EMBL" id="XBV83317.1"/>
    </source>
</evidence>
<feature type="transmembrane region" description="Helical" evidence="1">
    <location>
        <begin position="112"/>
        <end position="131"/>
    </location>
</feature>
<reference evidence="2" key="1">
    <citation type="submission" date="2024-06" db="EMBL/GenBank/DDBJ databases">
        <title>Draft Genome Sequence of Deinococcus sonorensis Type Strain KR-87, a Biofilm Producing Representative of the Genus Deinococcus.</title>
        <authorList>
            <person name="Boren L.S."/>
            <person name="Grosso R.A."/>
            <person name="Hugenberg-Cox A.N."/>
            <person name="Hill J.T.E."/>
            <person name="Albert C.M."/>
            <person name="Tuohy J.M."/>
        </authorList>
    </citation>
    <scope>NUCLEOTIDE SEQUENCE</scope>
    <source>
        <strain evidence="2">KR-87</strain>
        <plasmid evidence="2">pDson04</plasmid>
    </source>
</reference>
<dbReference type="AlphaFoldDB" id="A0AAU7U4A9"/>
<geneLocation type="plasmid" evidence="2">
    <name>pDson04</name>
</geneLocation>
<evidence type="ECO:0008006" key="3">
    <source>
        <dbReference type="Google" id="ProtNLM"/>
    </source>
</evidence>
<organism evidence="2">
    <name type="scientific">Deinococcus sonorensis KR-87</name>
    <dbReference type="NCBI Taxonomy" id="694439"/>
    <lineage>
        <taxon>Bacteria</taxon>
        <taxon>Thermotogati</taxon>
        <taxon>Deinococcota</taxon>
        <taxon>Deinococci</taxon>
        <taxon>Deinococcales</taxon>
        <taxon>Deinococcaceae</taxon>
        <taxon>Deinococcus</taxon>
    </lineage>
</organism>
<feature type="transmembrane region" description="Helical" evidence="1">
    <location>
        <begin position="57"/>
        <end position="74"/>
    </location>
</feature>
<gene>
    <name evidence="2" type="ORF">ABOD76_00915</name>
</gene>
<keyword evidence="1" id="KW-1133">Transmembrane helix</keyword>
<keyword evidence="1" id="KW-0472">Membrane</keyword>
<proteinExistence type="predicted"/>
<feature type="transmembrane region" description="Helical" evidence="1">
    <location>
        <begin position="29"/>
        <end position="45"/>
    </location>
</feature>
<evidence type="ECO:0000256" key="1">
    <source>
        <dbReference type="SAM" id="Phobius"/>
    </source>
</evidence>
<name>A0AAU7U4A9_9DEIO</name>
<keyword evidence="2" id="KW-0614">Plasmid</keyword>
<accession>A0AAU7U4A9</accession>
<sequence length="176" mass="18240">MTRLPLGLASAGVLLAGWLYTRLQMPEHMLAHLLLSLVVPPLLLLGRPGWRPRVPAWLGGLALASVTVLTHLPATLTRVDAQPDLLAVEGVAFLGAGTLFALALWPATVASLAVTVLQMAVCALTGAWVAFGSGMDNAGLVAGVLMWVGGGLLYTLAALTIVARMVATEKGAVHVH</sequence>
<keyword evidence="1" id="KW-0812">Transmembrane</keyword>